<dbReference type="GO" id="GO:0005634">
    <property type="term" value="C:nucleus"/>
    <property type="evidence" value="ECO:0007669"/>
    <property type="project" value="TreeGrafter"/>
</dbReference>
<proteinExistence type="predicted"/>
<evidence type="ECO:0000313" key="4">
    <source>
        <dbReference type="Proteomes" id="UP001201262"/>
    </source>
</evidence>
<feature type="compositionally biased region" description="Polar residues" evidence="1">
    <location>
        <begin position="488"/>
        <end position="497"/>
    </location>
</feature>
<name>A0AAD4L0G2_9EURO</name>
<reference evidence="3" key="1">
    <citation type="submission" date="2021-12" db="EMBL/GenBank/DDBJ databases">
        <title>Convergent genome expansion in fungi linked to evolution of root-endophyte symbiosis.</title>
        <authorList>
            <consortium name="DOE Joint Genome Institute"/>
            <person name="Ke Y.-H."/>
            <person name="Bonito G."/>
            <person name="Liao H.-L."/>
            <person name="Looney B."/>
            <person name="Rojas-Flechas A."/>
            <person name="Nash J."/>
            <person name="Hameed K."/>
            <person name="Schadt C."/>
            <person name="Martin F."/>
            <person name="Crous P.W."/>
            <person name="Miettinen O."/>
            <person name="Magnuson J.K."/>
            <person name="Labbe J."/>
            <person name="Jacobson D."/>
            <person name="Doktycz M.J."/>
            <person name="Veneault-Fourrey C."/>
            <person name="Kuo A."/>
            <person name="Mondo S."/>
            <person name="Calhoun S."/>
            <person name="Riley R."/>
            <person name="Ohm R."/>
            <person name="LaButti K."/>
            <person name="Andreopoulos B."/>
            <person name="Pangilinan J."/>
            <person name="Nolan M."/>
            <person name="Tritt A."/>
            <person name="Clum A."/>
            <person name="Lipzen A."/>
            <person name="Daum C."/>
            <person name="Barry K."/>
            <person name="Grigoriev I.V."/>
            <person name="Vilgalys R."/>
        </authorList>
    </citation>
    <scope>NUCLEOTIDE SEQUENCE</scope>
    <source>
        <strain evidence="3">PMI_201</strain>
    </source>
</reference>
<feature type="domain" description="Putative zinc-finger" evidence="2">
    <location>
        <begin position="1034"/>
        <end position="1055"/>
    </location>
</feature>
<organism evidence="3 4">
    <name type="scientific">Talaromyces proteolyticus</name>
    <dbReference type="NCBI Taxonomy" id="1131652"/>
    <lineage>
        <taxon>Eukaryota</taxon>
        <taxon>Fungi</taxon>
        <taxon>Dikarya</taxon>
        <taxon>Ascomycota</taxon>
        <taxon>Pezizomycotina</taxon>
        <taxon>Eurotiomycetes</taxon>
        <taxon>Eurotiomycetidae</taxon>
        <taxon>Eurotiales</taxon>
        <taxon>Trichocomaceae</taxon>
        <taxon>Talaromyces</taxon>
        <taxon>Talaromyces sect. Bacilispori</taxon>
    </lineage>
</organism>
<dbReference type="Proteomes" id="UP001201262">
    <property type="component" value="Unassembled WGS sequence"/>
</dbReference>
<comment type="caution">
    <text evidence="3">The sequence shown here is derived from an EMBL/GenBank/DDBJ whole genome shotgun (WGS) entry which is preliminary data.</text>
</comment>
<feature type="compositionally biased region" description="Low complexity" evidence="1">
    <location>
        <begin position="616"/>
        <end position="627"/>
    </location>
</feature>
<keyword evidence="4" id="KW-1185">Reference proteome</keyword>
<dbReference type="PANTHER" id="PTHR21563:SF3">
    <property type="entry name" value="ZINC FINGER C3H1 DOMAIN-CONTAINING PROTEIN"/>
    <property type="match status" value="1"/>
</dbReference>
<feature type="compositionally biased region" description="Basic and acidic residues" evidence="1">
    <location>
        <begin position="508"/>
        <end position="530"/>
    </location>
</feature>
<feature type="compositionally biased region" description="Polar residues" evidence="1">
    <location>
        <begin position="152"/>
        <end position="165"/>
    </location>
</feature>
<evidence type="ECO:0000256" key="1">
    <source>
        <dbReference type="SAM" id="MobiDB-lite"/>
    </source>
</evidence>
<feature type="region of interest" description="Disordered" evidence="1">
    <location>
        <begin position="86"/>
        <end position="214"/>
    </location>
</feature>
<feature type="compositionally biased region" description="Acidic residues" evidence="1">
    <location>
        <begin position="846"/>
        <end position="857"/>
    </location>
</feature>
<evidence type="ECO:0000259" key="2">
    <source>
        <dbReference type="Pfam" id="PF10650"/>
    </source>
</evidence>
<dbReference type="InterPro" id="IPR039278">
    <property type="entry name" value="Red1"/>
</dbReference>
<dbReference type="GO" id="GO:0000178">
    <property type="term" value="C:exosome (RNase complex)"/>
    <property type="evidence" value="ECO:0007669"/>
    <property type="project" value="TreeGrafter"/>
</dbReference>
<feature type="compositionally biased region" description="Polar residues" evidence="1">
    <location>
        <begin position="908"/>
        <end position="917"/>
    </location>
</feature>
<dbReference type="AlphaFoldDB" id="A0AAD4L0G2"/>
<feature type="compositionally biased region" description="Basic and acidic residues" evidence="1">
    <location>
        <begin position="391"/>
        <end position="401"/>
    </location>
</feature>
<feature type="compositionally biased region" description="Polar residues" evidence="1">
    <location>
        <begin position="762"/>
        <end position="780"/>
    </location>
</feature>
<dbReference type="InterPro" id="IPR019607">
    <property type="entry name" value="Putative_zinc-finger_domain"/>
</dbReference>
<feature type="region of interest" description="Disordered" evidence="1">
    <location>
        <begin position="607"/>
        <end position="638"/>
    </location>
</feature>
<feature type="compositionally biased region" description="Pro residues" evidence="1">
    <location>
        <begin position="1"/>
        <end position="11"/>
    </location>
</feature>
<feature type="region of interest" description="Disordered" evidence="1">
    <location>
        <begin position="751"/>
        <end position="932"/>
    </location>
</feature>
<feature type="compositionally biased region" description="Polar residues" evidence="1">
    <location>
        <begin position="860"/>
        <end position="875"/>
    </location>
</feature>
<protein>
    <recommendedName>
        <fullName evidence="2">Putative zinc-finger domain-containing protein</fullName>
    </recommendedName>
</protein>
<sequence>MSQFPPTPTFPGPSKYGQHWSAHVSHNSSGRPEADFHSMNNPMATGNFATLPFVTHPATQLPGLGMPSDSIPSVYLPHSFSENLDPVPHPGATKGSIFFTPDASLSTPAFRQPHPSAAFQPQANQPTISSHEGFLPTTQDETDREEGEVSDASGNESANLRSNQYQRERSESPYNPPMTITIDPVTAASQRATRSSSEFGSQDEFSESSNNEPSYITGKTVAQIRVMAQGALLGLAPHNIRFHELLKENIDPNILKQLYDDIGIKITHSLSDSNSLVKHDTIDLTATPEASRKYPTTNVTISPPASAQINAPSSAVLTEKEEPSVSLAGKPLERKDVIARMLAAKAKKSAIAVPKSRSAEPTLRPASVMMSDTSEVTEVAVSPKASAATQPKEKNKAQTELARQRIEQLKKMGLKRQQFQQENFTTAQGTANIAPNSKTISPPILSHPLPERPPFSGKPQTPPQMTTSNIPGISTSSSDAKSSPTPTNIENISSNATRPGRTPAKRPRASDFDEFVPKSKKPLVTEDRLVIDISEDESSDNDGNDAAMLDAMDDTASQKSSFPHSSGLSYQRSSASATPQNRLNDAESLRQKDLAIKAMRRRIAEFEEKKAKKGNETTVSSVSASESLGSTDNLPGTTNNRLEAPQALLAKSTASNISMDSPIQLLASMDLSDLDKMRLKLLRKQEIETGLPTLDDEISRIQAKLAGFKTQEEGLLAEIVKGREGRKQLMDELETLIIETQGLTMEAVQAATEEKQRADAAQGNSFDNEANATSPNTQARISEDSKLIKPQSVNQTLPVDHEISSIGHGSPETCEDPCDIFEPQDSNLEASDSSMDESSSSPEPSSIEEELEPEPEPEPQISTSLPSNESPNIHNLDSDPLPTGGSEDVLDMPGNAESNEPVAENLERNTSQDSLMVSDNYEPPEPEDGEEVYSPQLGPSGDDVEMDTIPVSPSSHSEADVELTPKLQEQVVIASKNDALDNVDRAIKTFKFSPYESPLKYFRAYRYHPNFAQEVSDSYRSLKYSHKIDPSLAICPYESAGGVCNDTTCEFQHWRDMVMPDDKILVEMGNQREGKTAEERDEFLEGLKTIINTLQRDQVKDFFTVANEIAAYRRRFLSDPSRILPL</sequence>
<feature type="region of interest" description="Disordered" evidence="1">
    <location>
        <begin position="381"/>
        <end position="401"/>
    </location>
</feature>
<feature type="compositionally biased region" description="Acidic residues" evidence="1">
    <location>
        <begin position="533"/>
        <end position="543"/>
    </location>
</feature>
<evidence type="ECO:0000313" key="3">
    <source>
        <dbReference type="EMBL" id="KAH8701846.1"/>
    </source>
</evidence>
<dbReference type="PANTHER" id="PTHR21563">
    <property type="entry name" value="ZINC FINGER C3H1 DOMAIN-CONTAINING PROTEIN"/>
    <property type="match status" value="1"/>
</dbReference>
<feature type="compositionally biased region" description="Polar residues" evidence="1">
    <location>
        <begin position="557"/>
        <end position="583"/>
    </location>
</feature>
<dbReference type="EMBL" id="JAJTJA010000003">
    <property type="protein sequence ID" value="KAH8701846.1"/>
    <property type="molecule type" value="Genomic_DNA"/>
</dbReference>
<feature type="compositionally biased region" description="Polar residues" evidence="1">
    <location>
        <begin position="628"/>
        <end position="638"/>
    </location>
</feature>
<feature type="compositionally biased region" description="Low complexity" evidence="1">
    <location>
        <begin position="474"/>
        <end position="487"/>
    </location>
</feature>
<gene>
    <name evidence="3" type="ORF">BGW36DRAFT_371669</name>
</gene>
<feature type="region of interest" description="Disordered" evidence="1">
    <location>
        <begin position="428"/>
        <end position="590"/>
    </location>
</feature>
<feature type="compositionally biased region" description="Acidic residues" evidence="1">
    <location>
        <begin position="140"/>
        <end position="149"/>
    </location>
</feature>
<feature type="compositionally biased region" description="Polar residues" evidence="1">
    <location>
        <begin position="428"/>
        <end position="440"/>
    </location>
</feature>
<feature type="compositionally biased region" description="Polar residues" evidence="1">
    <location>
        <begin position="119"/>
        <end position="130"/>
    </location>
</feature>
<dbReference type="Pfam" id="PF10650">
    <property type="entry name" value="zf-C3H1"/>
    <property type="match status" value="1"/>
</dbReference>
<dbReference type="RefSeq" id="XP_046075222.1">
    <property type="nucleotide sequence ID" value="XM_046215398.1"/>
</dbReference>
<feature type="compositionally biased region" description="Low complexity" evidence="1">
    <location>
        <begin position="186"/>
        <end position="197"/>
    </location>
</feature>
<accession>A0AAD4L0G2</accession>
<feature type="compositionally biased region" description="Polar residues" evidence="1">
    <location>
        <begin position="463"/>
        <end position="473"/>
    </location>
</feature>
<feature type="compositionally biased region" description="Low complexity" evidence="1">
    <location>
        <begin position="831"/>
        <end position="845"/>
    </location>
</feature>
<dbReference type="GeneID" id="70245685"/>
<feature type="compositionally biased region" description="Acidic residues" evidence="1">
    <location>
        <begin position="922"/>
        <end position="931"/>
    </location>
</feature>
<feature type="region of interest" description="Disordered" evidence="1">
    <location>
        <begin position="1"/>
        <end position="41"/>
    </location>
</feature>